<evidence type="ECO:0000259" key="1">
    <source>
        <dbReference type="Pfam" id="PF02775"/>
    </source>
</evidence>
<name>A0A645HTK4_9ZZZZ</name>
<reference evidence="2" key="1">
    <citation type="submission" date="2019-08" db="EMBL/GenBank/DDBJ databases">
        <authorList>
            <person name="Kucharzyk K."/>
            <person name="Murdoch R.W."/>
            <person name="Higgins S."/>
            <person name="Loffler F."/>
        </authorList>
    </citation>
    <scope>NUCLEOTIDE SEQUENCE</scope>
</reference>
<evidence type="ECO:0000313" key="2">
    <source>
        <dbReference type="EMBL" id="MPN38703.1"/>
    </source>
</evidence>
<gene>
    <name evidence="2" type="ORF">SDC9_186228</name>
</gene>
<dbReference type="InterPro" id="IPR011766">
    <property type="entry name" value="TPP_enzyme_TPP-bd"/>
</dbReference>
<accession>A0A645HTK4</accession>
<dbReference type="Gene3D" id="3.40.50.970">
    <property type="match status" value="1"/>
</dbReference>
<protein>
    <recommendedName>
        <fullName evidence="1">Thiamine pyrophosphate enzyme TPP-binding domain-containing protein</fullName>
    </recommendedName>
</protein>
<feature type="domain" description="Thiamine pyrophosphate enzyme TPP-binding" evidence="1">
    <location>
        <begin position="26"/>
        <end position="72"/>
    </location>
</feature>
<dbReference type="SUPFAM" id="SSF52518">
    <property type="entry name" value="Thiamin diphosphate-binding fold (THDP-binding)"/>
    <property type="match status" value="1"/>
</dbReference>
<dbReference type="AlphaFoldDB" id="A0A645HTK4"/>
<dbReference type="GO" id="GO:0030976">
    <property type="term" value="F:thiamine pyrophosphate binding"/>
    <property type="evidence" value="ECO:0007669"/>
    <property type="project" value="InterPro"/>
</dbReference>
<dbReference type="InterPro" id="IPR029061">
    <property type="entry name" value="THDP-binding"/>
</dbReference>
<organism evidence="2">
    <name type="scientific">bioreactor metagenome</name>
    <dbReference type="NCBI Taxonomy" id="1076179"/>
    <lineage>
        <taxon>unclassified sequences</taxon>
        <taxon>metagenomes</taxon>
        <taxon>ecological metagenomes</taxon>
    </lineage>
</organism>
<proteinExistence type="predicted"/>
<comment type="caution">
    <text evidence="2">The sequence shown here is derived from an EMBL/GenBank/DDBJ whole genome shotgun (WGS) entry which is preliminary data.</text>
</comment>
<dbReference type="EMBL" id="VSSQ01094092">
    <property type="protein sequence ID" value="MPN38703.1"/>
    <property type="molecule type" value="Genomic_DNA"/>
</dbReference>
<dbReference type="Pfam" id="PF02775">
    <property type="entry name" value="TPP_enzyme_C"/>
    <property type="match status" value="1"/>
</dbReference>
<dbReference type="GO" id="GO:0003824">
    <property type="term" value="F:catalytic activity"/>
    <property type="evidence" value="ECO:0007669"/>
    <property type="project" value="InterPro"/>
</dbReference>
<sequence>MVKGFEHVIRPSVYMAYEDKYFDSLAVNLAFIHYEKLAEMFGGYGELVEDPDQIVPAIERAIASGKPAIVNVRVEDILKDGYSTRTKVMATAFAPYCRDYE</sequence>